<keyword evidence="2" id="KW-1185">Reference proteome</keyword>
<dbReference type="Proteomes" id="UP000664632">
    <property type="component" value="Unassembled WGS sequence"/>
</dbReference>
<reference evidence="1 2" key="1">
    <citation type="submission" date="2021-03" db="EMBL/GenBank/DDBJ databases">
        <title>Enterococcal diversity collection.</title>
        <authorList>
            <person name="Gilmore M.S."/>
            <person name="Schwartzman J."/>
            <person name="Van Tyne D."/>
            <person name="Martin M."/>
            <person name="Earl A.M."/>
            <person name="Manson A.L."/>
            <person name="Straub T."/>
            <person name="Salamzade R."/>
            <person name="Saavedra J."/>
            <person name="Lebreton F."/>
            <person name="Prichula J."/>
            <person name="Schaufler K."/>
            <person name="Gaca A."/>
            <person name="Sgardioli B."/>
            <person name="Wagenaar J."/>
            <person name="Strong T."/>
        </authorList>
    </citation>
    <scope>NUCLEOTIDE SEQUENCE [LARGE SCALE GENOMIC DNA]</scope>
    <source>
        <strain evidence="1 2">DIV0869a</strain>
    </source>
</reference>
<evidence type="ECO:0000313" key="2">
    <source>
        <dbReference type="Proteomes" id="UP000664632"/>
    </source>
</evidence>
<accession>A0ABS3GVK9</accession>
<organism evidence="1 2">
    <name type="scientific">Candidatus Enterococcus ikei</name>
    <dbReference type="NCBI Taxonomy" id="2815326"/>
    <lineage>
        <taxon>Bacteria</taxon>
        <taxon>Bacillati</taxon>
        <taxon>Bacillota</taxon>
        <taxon>Bacilli</taxon>
        <taxon>Lactobacillales</taxon>
        <taxon>Enterococcaceae</taxon>
        <taxon>Enterococcus</taxon>
    </lineage>
</organism>
<dbReference type="Gene3D" id="3.80.10.10">
    <property type="entry name" value="Ribonuclease Inhibitor"/>
    <property type="match status" value="1"/>
</dbReference>
<protein>
    <recommendedName>
        <fullName evidence="3">WxL domain-containing protein</fullName>
    </recommendedName>
</protein>
<gene>
    <name evidence="1" type="ORF">JZO69_02815</name>
</gene>
<dbReference type="InterPro" id="IPR032675">
    <property type="entry name" value="LRR_dom_sf"/>
</dbReference>
<evidence type="ECO:0008006" key="3">
    <source>
        <dbReference type="Google" id="ProtNLM"/>
    </source>
</evidence>
<evidence type="ECO:0000313" key="1">
    <source>
        <dbReference type="EMBL" id="MBO0439292.1"/>
    </source>
</evidence>
<dbReference type="RefSeq" id="WP_207111392.1">
    <property type="nucleotide sequence ID" value="NZ_JAFLWD010000007.1"/>
</dbReference>
<sequence>MMKKSRKLLIGVGMLSLFGLGILVGKYGEADEKKVYIPSAGIREQVIKEISHSEENNNVENELPTSTQLAQIKEDHIIFSNQYEESTSLEGLQEIKDVKGISLLMFNKVIDYRPLGGMENLQYIQFYYFPDTEDPVSKKAVDVSFVKNLKKLRIFDGGTLPVLDLTPFNELNNVEQLNMSGEVDGMTPIVVSKKNRSAIVGNPVTYSKQFNNAALSVKAYNVDGEELPVTVSGNNFFVSDIKSETSMLTFEINKVDSKNEYINHFIRYTAPLNWY</sequence>
<proteinExistence type="predicted"/>
<dbReference type="EMBL" id="JAFLWD010000007">
    <property type="protein sequence ID" value="MBO0439292.1"/>
    <property type="molecule type" value="Genomic_DNA"/>
</dbReference>
<name>A0ABS3GVK9_9ENTE</name>
<comment type="caution">
    <text evidence="1">The sequence shown here is derived from an EMBL/GenBank/DDBJ whole genome shotgun (WGS) entry which is preliminary data.</text>
</comment>